<comment type="caution">
    <text evidence="2">The sequence shown here is derived from an EMBL/GenBank/DDBJ whole genome shotgun (WGS) entry which is preliminary data.</text>
</comment>
<dbReference type="Pfam" id="PF13612">
    <property type="entry name" value="DDE_Tnp_1_3"/>
    <property type="match status" value="1"/>
</dbReference>
<dbReference type="RefSeq" id="WP_172276391.1">
    <property type="nucleotide sequence ID" value="NZ_CASGMU010000011.1"/>
</dbReference>
<reference evidence="2 3" key="1">
    <citation type="submission" date="2020-05" db="EMBL/GenBank/DDBJ databases">
        <title>Distinct polysaccharide utilization as determinants for interspecies competition between intestinal Prevotella spp.</title>
        <authorList>
            <person name="Galvez E.J.C."/>
            <person name="Iljazovic A."/>
            <person name="Strowig T."/>
        </authorList>
    </citation>
    <scope>NUCLEOTIDE SEQUENCE [LARGE SCALE GENOMIC DNA]</scope>
    <source>
        <strain evidence="2 3">PMUR</strain>
    </source>
</reference>
<organism evidence="2 3">
    <name type="scientific">Xylanibacter muris</name>
    <dbReference type="NCBI Taxonomy" id="2736290"/>
    <lineage>
        <taxon>Bacteria</taxon>
        <taxon>Pseudomonadati</taxon>
        <taxon>Bacteroidota</taxon>
        <taxon>Bacteroidia</taxon>
        <taxon>Bacteroidales</taxon>
        <taxon>Prevotellaceae</taxon>
        <taxon>Xylanibacter</taxon>
    </lineage>
</organism>
<evidence type="ECO:0000259" key="1">
    <source>
        <dbReference type="Pfam" id="PF13612"/>
    </source>
</evidence>
<keyword evidence="3" id="KW-1185">Reference proteome</keyword>
<evidence type="ECO:0000313" key="2">
    <source>
        <dbReference type="EMBL" id="NPD92843.1"/>
    </source>
</evidence>
<accession>A0ABX2ANP4</accession>
<dbReference type="Proteomes" id="UP000714420">
    <property type="component" value="Unassembled WGS sequence"/>
</dbReference>
<name>A0ABX2ANP4_9BACT</name>
<feature type="domain" description="Transposase DDE" evidence="1">
    <location>
        <begin position="111"/>
        <end position="266"/>
    </location>
</feature>
<dbReference type="InterPro" id="IPR025668">
    <property type="entry name" value="Tnp_DDE_dom"/>
</dbReference>
<dbReference type="EMBL" id="JABKKF010000011">
    <property type="protein sequence ID" value="NPD92843.1"/>
    <property type="molecule type" value="Genomic_DNA"/>
</dbReference>
<dbReference type="NCBIfam" id="NF033520">
    <property type="entry name" value="transpos_IS982"/>
    <property type="match status" value="1"/>
</dbReference>
<evidence type="ECO:0000313" key="3">
    <source>
        <dbReference type="Proteomes" id="UP000714420"/>
    </source>
</evidence>
<protein>
    <submittedName>
        <fullName evidence="2">IS982 family transposase</fullName>
    </submittedName>
</protein>
<gene>
    <name evidence="2" type="ORF">HPS56_10910</name>
</gene>
<proteinExistence type="predicted"/>
<sequence length="315" mass="36839">MITEDKVIEIFCIMDEFCNKFASECEKNLLLEDREHPHRNRKGRLSHSEIMTILVCYHFGSFANFKHYYLFYVRQHLSGYFPDAVSYNRFVELMPRVFFHLMLFMKLHAFGKCSGISFVDSTMIPVCHNLRRYANKVFKGVATDGKGTMGWCHGFKLHLLCNDSGEIITFCLTGANVDDRDKRVWTVFAKELYGKVFADRGYIKQALFEDLFDRGIHLVHGLRANMKNRLMSIWDKIMLRKRCIIECINDLLKNKVEIVHSRHRSIHNFIMNICAALTAYSLFDNKPEALHVHVEKSAQLALFLKKLIPNSHKYL</sequence>